<reference evidence="2" key="1">
    <citation type="journal article" date="2019" name="Int. J. Syst. Evol. Microbiol.">
        <title>The Global Catalogue of Microorganisms (GCM) 10K type strain sequencing project: providing services to taxonomists for standard genome sequencing and annotation.</title>
        <authorList>
            <consortium name="The Broad Institute Genomics Platform"/>
            <consortium name="The Broad Institute Genome Sequencing Center for Infectious Disease"/>
            <person name="Wu L."/>
            <person name="Ma J."/>
        </authorList>
    </citation>
    <scope>NUCLEOTIDE SEQUENCE [LARGE SCALE GENOMIC DNA]</scope>
    <source>
        <strain evidence="2">JCM 4505</strain>
    </source>
</reference>
<organism evidence="1 2">
    <name type="scientific">Streptomyces polychromogenes</name>
    <dbReference type="NCBI Taxonomy" id="67342"/>
    <lineage>
        <taxon>Bacteria</taxon>
        <taxon>Bacillati</taxon>
        <taxon>Actinomycetota</taxon>
        <taxon>Actinomycetes</taxon>
        <taxon>Kitasatosporales</taxon>
        <taxon>Streptomycetaceae</taxon>
        <taxon>Streptomyces</taxon>
    </lineage>
</organism>
<accession>A0ABP3FUM6</accession>
<protein>
    <submittedName>
        <fullName evidence="1">Uncharacterized protein</fullName>
    </submittedName>
</protein>
<gene>
    <name evidence="1" type="ORF">GCM10010302_73410</name>
</gene>
<evidence type="ECO:0000313" key="2">
    <source>
        <dbReference type="Proteomes" id="UP001501867"/>
    </source>
</evidence>
<keyword evidence="2" id="KW-1185">Reference proteome</keyword>
<proteinExistence type="predicted"/>
<comment type="caution">
    <text evidence="1">The sequence shown here is derived from an EMBL/GenBank/DDBJ whole genome shotgun (WGS) entry which is preliminary data.</text>
</comment>
<dbReference type="Proteomes" id="UP001501867">
    <property type="component" value="Unassembled WGS sequence"/>
</dbReference>
<sequence>MLTETTGRTPQDLAAELAGLKAVDDWPSVWSGPPQGGTREFDAWCARYGWEPLTTERTLELRTRSGGEWSFFAAKGAFWNPIGVLNHYAWQVLAESGEENGAVHTAAAEVWPAYLKAAEDVLGAPTWSGGWDAADFPEPPRPDFWEGREDRMETRSPYRLAYWAPDGQVPGQPFVVLQQSLSFQAWTAAEPGGSAISVDVFAPVEPLSGDQ</sequence>
<dbReference type="RefSeq" id="WP_344169576.1">
    <property type="nucleotide sequence ID" value="NZ_BAAABV010000032.1"/>
</dbReference>
<evidence type="ECO:0000313" key="1">
    <source>
        <dbReference type="EMBL" id="GAA0323560.1"/>
    </source>
</evidence>
<name>A0ABP3FUM6_9ACTN</name>
<dbReference type="EMBL" id="BAAABV010000032">
    <property type="protein sequence ID" value="GAA0323560.1"/>
    <property type="molecule type" value="Genomic_DNA"/>
</dbReference>